<keyword evidence="4" id="KW-1185">Reference proteome</keyword>
<gene>
    <name evidence="3" type="ORF">SAMN02745196_02797</name>
</gene>
<evidence type="ECO:0000256" key="2">
    <source>
        <dbReference type="ARBA" id="ARBA00022737"/>
    </source>
</evidence>
<evidence type="ECO:0000256" key="1">
    <source>
        <dbReference type="ARBA" id="ARBA00022679"/>
    </source>
</evidence>
<dbReference type="InterPro" id="IPR050179">
    <property type="entry name" value="Trans_hexapeptide_repeat"/>
</dbReference>
<dbReference type="RefSeq" id="WP_072832617.1">
    <property type="nucleotide sequence ID" value="NZ_FQXP01000012.1"/>
</dbReference>
<proteinExistence type="predicted"/>
<dbReference type="PROSITE" id="PS00101">
    <property type="entry name" value="HEXAPEP_TRANSFERASES"/>
    <property type="match status" value="1"/>
</dbReference>
<dbReference type="SUPFAM" id="SSF51161">
    <property type="entry name" value="Trimeric LpxA-like enzymes"/>
    <property type="match status" value="1"/>
</dbReference>
<reference evidence="3 4" key="1">
    <citation type="submission" date="2016-11" db="EMBL/GenBank/DDBJ databases">
        <authorList>
            <person name="Jaros S."/>
            <person name="Januszkiewicz K."/>
            <person name="Wedrychowicz H."/>
        </authorList>
    </citation>
    <scope>NUCLEOTIDE SEQUENCE [LARGE SCALE GENOMIC DNA]</scope>
    <source>
        <strain evidence="3 4">DSM 3089</strain>
    </source>
</reference>
<sequence>MYLKNIIKLYMFKKKWRKLNIHNGTSANNIFDENIVEVGIHSYGSLNVSIWGSENERLTIGNYVSIANGVKFILGGNHNITTFSTYPFKVKMLRENTEAWSKGPILVEDDVWIGTNALILSGVKIGKGSIIAAGSVVTKDVEPYTIVGGNPAKFIKYRIDKAFIPKLLELDLSTITPEFVEKNKDKLYEQLDSENLNELIKELGLNR</sequence>
<accession>A0A1M5YAQ1</accession>
<dbReference type="Gene3D" id="2.160.10.10">
    <property type="entry name" value="Hexapeptide repeat proteins"/>
    <property type="match status" value="1"/>
</dbReference>
<dbReference type="PANTHER" id="PTHR43300">
    <property type="entry name" value="ACETYLTRANSFERASE"/>
    <property type="match status" value="1"/>
</dbReference>
<keyword evidence="2" id="KW-0677">Repeat</keyword>
<dbReference type="InterPro" id="IPR018357">
    <property type="entry name" value="Hexapep_transf_CS"/>
</dbReference>
<dbReference type="EMBL" id="FQXP01000012">
    <property type="protein sequence ID" value="SHI09161.1"/>
    <property type="molecule type" value="Genomic_DNA"/>
</dbReference>
<evidence type="ECO:0000313" key="3">
    <source>
        <dbReference type="EMBL" id="SHI09161.1"/>
    </source>
</evidence>
<organism evidence="3 4">
    <name type="scientific">Clostridium collagenovorans DSM 3089</name>
    <dbReference type="NCBI Taxonomy" id="1121306"/>
    <lineage>
        <taxon>Bacteria</taxon>
        <taxon>Bacillati</taxon>
        <taxon>Bacillota</taxon>
        <taxon>Clostridia</taxon>
        <taxon>Eubacteriales</taxon>
        <taxon>Clostridiaceae</taxon>
        <taxon>Clostridium</taxon>
    </lineage>
</organism>
<dbReference type="Pfam" id="PF00132">
    <property type="entry name" value="Hexapep"/>
    <property type="match status" value="1"/>
</dbReference>
<dbReference type="InterPro" id="IPR001451">
    <property type="entry name" value="Hexapep"/>
</dbReference>
<dbReference type="Proteomes" id="UP000184526">
    <property type="component" value="Unassembled WGS sequence"/>
</dbReference>
<name>A0A1M5YAQ1_9CLOT</name>
<dbReference type="PANTHER" id="PTHR43300:SF11">
    <property type="entry name" value="ACETYLTRANSFERASE RV3034C-RELATED"/>
    <property type="match status" value="1"/>
</dbReference>
<dbReference type="OrthoDB" id="9801697at2"/>
<evidence type="ECO:0000313" key="4">
    <source>
        <dbReference type="Proteomes" id="UP000184526"/>
    </source>
</evidence>
<dbReference type="InterPro" id="IPR011004">
    <property type="entry name" value="Trimer_LpxA-like_sf"/>
</dbReference>
<protein>
    <submittedName>
        <fullName evidence="3">Acetyltransferase (Isoleucine patch superfamily)</fullName>
    </submittedName>
</protein>
<dbReference type="AlphaFoldDB" id="A0A1M5YAQ1"/>
<keyword evidence="1 3" id="KW-0808">Transferase</keyword>
<dbReference type="STRING" id="1121306.SAMN02745196_02797"/>
<dbReference type="GO" id="GO:0016740">
    <property type="term" value="F:transferase activity"/>
    <property type="evidence" value="ECO:0007669"/>
    <property type="project" value="UniProtKB-KW"/>
</dbReference>
<dbReference type="CDD" id="cd03349">
    <property type="entry name" value="LbH_XAT"/>
    <property type="match status" value="1"/>
</dbReference>